<name>A0A941CU79_9CLOT</name>
<dbReference type="Proteomes" id="UP000675379">
    <property type="component" value="Unassembled WGS sequence"/>
</dbReference>
<feature type="transmembrane region" description="Helical" evidence="1">
    <location>
        <begin position="32"/>
        <end position="52"/>
    </location>
</feature>
<evidence type="ECO:0000256" key="1">
    <source>
        <dbReference type="SAM" id="Phobius"/>
    </source>
</evidence>
<evidence type="ECO:0000313" key="3">
    <source>
        <dbReference type="Proteomes" id="UP000675379"/>
    </source>
</evidence>
<keyword evidence="1" id="KW-0812">Transmembrane</keyword>
<dbReference type="InterPro" id="IPR043753">
    <property type="entry name" value="DUF5699"/>
</dbReference>
<comment type="caution">
    <text evidence="2">The sequence shown here is derived from an EMBL/GenBank/DDBJ whole genome shotgun (WGS) entry which is preliminary data.</text>
</comment>
<sequence length="95" mass="10295">MRFLIKLFLFPITLALTILVAACRLLCQLSTMVLGIVAFVCFAIALGTMVLLQDVPEGLRLMGLAWLISPFGLPLIAAFLVELLGVFNDSLKAIS</sequence>
<organism evidence="2 3">
    <name type="scientific">Proteiniclasticum sediminis</name>
    <dbReference type="NCBI Taxonomy" id="2804028"/>
    <lineage>
        <taxon>Bacteria</taxon>
        <taxon>Bacillati</taxon>
        <taxon>Bacillota</taxon>
        <taxon>Clostridia</taxon>
        <taxon>Eubacteriales</taxon>
        <taxon>Clostridiaceae</taxon>
        <taxon>Proteiniclasticum</taxon>
    </lineage>
</organism>
<dbReference type="EMBL" id="JAGSCS010000053">
    <property type="protein sequence ID" value="MBR0577491.1"/>
    <property type="molecule type" value="Genomic_DNA"/>
</dbReference>
<reference evidence="2" key="1">
    <citation type="submission" date="2021-04" db="EMBL/GenBank/DDBJ databases">
        <title>Proteiniclasticum sedimins sp. nov., an obligate anaerobic bacterium isolated from anaerobic sludge.</title>
        <authorList>
            <person name="Liu J."/>
        </authorList>
    </citation>
    <scope>NUCLEOTIDE SEQUENCE</scope>
    <source>
        <strain evidence="2">BAD-10</strain>
    </source>
</reference>
<proteinExistence type="predicted"/>
<keyword evidence="3" id="KW-1185">Reference proteome</keyword>
<dbReference type="Pfam" id="PF18956">
    <property type="entry name" value="DUF5699"/>
    <property type="match status" value="1"/>
</dbReference>
<gene>
    <name evidence="2" type="ORF">KCG48_14385</name>
</gene>
<keyword evidence="1" id="KW-1133">Transmembrane helix</keyword>
<accession>A0A941CU79</accession>
<evidence type="ECO:0000313" key="2">
    <source>
        <dbReference type="EMBL" id="MBR0577491.1"/>
    </source>
</evidence>
<keyword evidence="1" id="KW-0472">Membrane</keyword>
<dbReference type="PROSITE" id="PS51257">
    <property type="entry name" value="PROKAR_LIPOPROTEIN"/>
    <property type="match status" value="1"/>
</dbReference>
<protein>
    <submittedName>
        <fullName evidence="2">Uncharacterized protein</fullName>
    </submittedName>
</protein>
<dbReference type="RefSeq" id="WP_211802880.1">
    <property type="nucleotide sequence ID" value="NZ_JAGSCS010000053.1"/>
</dbReference>
<dbReference type="AlphaFoldDB" id="A0A941CU79"/>
<feature type="transmembrane region" description="Helical" evidence="1">
    <location>
        <begin position="64"/>
        <end position="87"/>
    </location>
</feature>